<dbReference type="EMBL" id="KZ293745">
    <property type="protein sequence ID" value="PBK80462.1"/>
    <property type="molecule type" value="Genomic_DNA"/>
</dbReference>
<evidence type="ECO:0000313" key="2">
    <source>
        <dbReference type="EMBL" id="PBK80462.1"/>
    </source>
</evidence>
<dbReference type="OrthoDB" id="3230070at2759"/>
<dbReference type="OMA" id="YEQHRDI"/>
<feature type="compositionally biased region" description="Acidic residues" evidence="1">
    <location>
        <begin position="102"/>
        <end position="115"/>
    </location>
</feature>
<name>A0A2H3CMN0_ARMGA</name>
<reference evidence="3" key="1">
    <citation type="journal article" date="2017" name="Nat. Ecol. Evol.">
        <title>Genome expansion and lineage-specific genetic innovations in the forest pathogenic fungi Armillaria.</title>
        <authorList>
            <person name="Sipos G."/>
            <person name="Prasanna A.N."/>
            <person name="Walter M.C."/>
            <person name="O'Connor E."/>
            <person name="Balint B."/>
            <person name="Krizsan K."/>
            <person name="Kiss B."/>
            <person name="Hess J."/>
            <person name="Varga T."/>
            <person name="Slot J."/>
            <person name="Riley R."/>
            <person name="Boka B."/>
            <person name="Rigling D."/>
            <person name="Barry K."/>
            <person name="Lee J."/>
            <person name="Mihaltcheva S."/>
            <person name="LaButti K."/>
            <person name="Lipzen A."/>
            <person name="Waldron R."/>
            <person name="Moloney N.M."/>
            <person name="Sperisen C."/>
            <person name="Kredics L."/>
            <person name="Vagvoelgyi C."/>
            <person name="Patrignani A."/>
            <person name="Fitzpatrick D."/>
            <person name="Nagy I."/>
            <person name="Doyle S."/>
            <person name="Anderson J.B."/>
            <person name="Grigoriev I.V."/>
            <person name="Gueldener U."/>
            <person name="Muensterkoetter M."/>
            <person name="Nagy L.G."/>
        </authorList>
    </citation>
    <scope>NUCLEOTIDE SEQUENCE [LARGE SCALE GENOMIC DNA]</scope>
    <source>
        <strain evidence="3">Ar21-2</strain>
    </source>
</reference>
<protein>
    <recommendedName>
        <fullName evidence="4">Reverse transcriptase zinc-binding domain-containing protein</fullName>
    </recommendedName>
</protein>
<keyword evidence="3" id="KW-1185">Reference proteome</keyword>
<feature type="non-terminal residue" evidence="2">
    <location>
        <position position="1"/>
    </location>
</feature>
<proteinExistence type="predicted"/>
<accession>A0A2H3CMN0</accession>
<feature type="region of interest" description="Disordered" evidence="1">
    <location>
        <begin position="89"/>
        <end position="115"/>
    </location>
</feature>
<dbReference type="InParanoid" id="A0A2H3CMN0"/>
<organism evidence="2 3">
    <name type="scientific">Armillaria gallica</name>
    <name type="common">Bulbous honey fungus</name>
    <name type="synonym">Armillaria bulbosa</name>
    <dbReference type="NCBI Taxonomy" id="47427"/>
    <lineage>
        <taxon>Eukaryota</taxon>
        <taxon>Fungi</taxon>
        <taxon>Dikarya</taxon>
        <taxon>Basidiomycota</taxon>
        <taxon>Agaricomycotina</taxon>
        <taxon>Agaricomycetes</taxon>
        <taxon>Agaricomycetidae</taxon>
        <taxon>Agaricales</taxon>
        <taxon>Marasmiineae</taxon>
        <taxon>Physalacriaceae</taxon>
        <taxon>Armillaria</taxon>
    </lineage>
</organism>
<gene>
    <name evidence="2" type="ORF">ARMGADRAFT_949655</name>
</gene>
<evidence type="ECO:0008006" key="4">
    <source>
        <dbReference type="Google" id="ProtNLM"/>
    </source>
</evidence>
<evidence type="ECO:0000256" key="1">
    <source>
        <dbReference type="SAM" id="MobiDB-lite"/>
    </source>
</evidence>
<dbReference type="AlphaFoldDB" id="A0A2H3CMN0"/>
<evidence type="ECO:0000313" key="3">
    <source>
        <dbReference type="Proteomes" id="UP000217790"/>
    </source>
</evidence>
<dbReference type="Proteomes" id="UP000217790">
    <property type="component" value="Unassembled WGS sequence"/>
</dbReference>
<sequence>FGRLIQCRTGHAHVGEYYELFNIPEATDCECGERLQTREHIIRTCPRYSGYQQILREGSQNLIMCDLLGTTEGIEAVASFLAESGAFTKTGNPRREVGMPLWEDEPEPHEPEEEE</sequence>
<dbReference type="STRING" id="47427.A0A2H3CMN0"/>